<dbReference type="Gene3D" id="3.30.470.20">
    <property type="entry name" value="ATP-grasp fold, B domain"/>
    <property type="match status" value="1"/>
</dbReference>
<feature type="region of interest" description="Disordered" evidence="1">
    <location>
        <begin position="1"/>
        <end position="66"/>
    </location>
</feature>
<sequence>MVSLRSKAKPTTAKDKKLASKSSKAAPKPETKPAEPKPNPKPSRPTHTLILPSTLPPTSRILNLPDPLTATPTRYLSSPTGLYEFTQARTPSQPSTLLLTPAAATPGPSALLTPANITLATPLDFLFLLIPLLTAAEAPAGKFAPLDQFLDHAPASLAAYVRDPYALDKLAARAEAVCDVQDVPGLEKLFRLNEVKVAAEVLGKARRAARGLPASMEEGLVRGPLFDPCSNLRGEAEGKENEAVEGGEVKPSKIVAPEEVVDLMRVRVALDFITRSYIPPAYRTKLDAAVKTLVDWTPLDTHLAELAAKKAVFNQGAGFTESLLQRKRPLDEDAEEGPAKKKKEVKTESRAIAQLKKVNTKGMKPMSSFFKPKDKKVEEKAHRSAPIIFSLSVSTMSTSPSPPHFYALIDYEDPYVQPLILRALRTLPTGSYTLTPSLTSYPGPPSKLLTILPYESLPFSQALSQPTTHLINAYIIRKALIRKHYLASTITSWVAKHPSSPLATGVPRAEEIELDYAEFLDDALVEAWDLRAAFEKNEGKEAHEREWWILKPGMSDRGQGIRLFSTEAELAAIFEGWEADAPASDEEEEEEEDEDVEGAEGGGDGIVTSHLRHFLTQPYIHPPLLLPDHPHKFHLRAYVLAVGALKVYVHRRVLALFAAKPYTPPWEGIDDTSSGPSSGPDLAAHLTNTCFGSGLVSELSTLPAHPALGPDWQEKVFEQVCALTGDVFEAAARGASVHFQALPNAFEVFGVDFMVDGKGQVWLLEVNAFPDFKQSGEEMTGLIQQVWEGVVREGVAPFMGVEVEEKGGEGGMVRVLDIDLGRR</sequence>
<keyword evidence="5" id="KW-1185">Reference proteome</keyword>
<evidence type="ECO:0000313" key="5">
    <source>
        <dbReference type="Proteomes" id="UP000799640"/>
    </source>
</evidence>
<feature type="region of interest" description="Disordered" evidence="1">
    <location>
        <begin position="580"/>
        <end position="603"/>
    </location>
</feature>
<evidence type="ECO:0000313" key="4">
    <source>
        <dbReference type="EMBL" id="KAF2398258.1"/>
    </source>
</evidence>
<dbReference type="Proteomes" id="UP000799640">
    <property type="component" value="Unassembled WGS sequence"/>
</dbReference>
<dbReference type="PROSITE" id="PS51221">
    <property type="entry name" value="TTL"/>
    <property type="match status" value="1"/>
</dbReference>
<dbReference type="Gene3D" id="1.10.20.120">
    <property type="match status" value="1"/>
</dbReference>
<dbReference type="Pfam" id="PF09468">
    <property type="entry name" value="RNase_H2-Ydr279"/>
    <property type="match status" value="1"/>
</dbReference>
<name>A0A6G1HQC5_9PEZI</name>
<feature type="compositionally biased region" description="Acidic residues" evidence="1">
    <location>
        <begin position="583"/>
        <end position="598"/>
    </location>
</feature>
<dbReference type="Pfam" id="PF17745">
    <property type="entry name" value="Ydr279_N"/>
    <property type="match status" value="1"/>
</dbReference>
<feature type="domain" description="Ribonuclease H2 subunit B wHTH" evidence="2">
    <location>
        <begin position="127"/>
        <end position="286"/>
    </location>
</feature>
<dbReference type="PANTHER" id="PTHR47551:SF1">
    <property type="entry name" value="TUBULIN--TYROSINE LIGASE PBY1-RELATED"/>
    <property type="match status" value="1"/>
</dbReference>
<dbReference type="InterPro" id="IPR019024">
    <property type="entry name" value="RNase_H2_suB_wHTH"/>
</dbReference>
<dbReference type="SUPFAM" id="SSF56059">
    <property type="entry name" value="Glutathione synthetase ATP-binding domain-like"/>
    <property type="match status" value="1"/>
</dbReference>
<organism evidence="4 5">
    <name type="scientific">Trichodelitschia bisporula</name>
    <dbReference type="NCBI Taxonomy" id="703511"/>
    <lineage>
        <taxon>Eukaryota</taxon>
        <taxon>Fungi</taxon>
        <taxon>Dikarya</taxon>
        <taxon>Ascomycota</taxon>
        <taxon>Pezizomycotina</taxon>
        <taxon>Dothideomycetes</taxon>
        <taxon>Dothideomycetes incertae sedis</taxon>
        <taxon>Phaeotrichales</taxon>
        <taxon>Phaeotrichaceae</taxon>
        <taxon>Trichodelitschia</taxon>
    </lineage>
</organism>
<dbReference type="PANTHER" id="PTHR47551">
    <property type="entry name" value="TUBULIN--TYROSINE LIGASE PBY1-RELATED"/>
    <property type="match status" value="1"/>
</dbReference>
<dbReference type="GO" id="GO:0000932">
    <property type="term" value="C:P-body"/>
    <property type="evidence" value="ECO:0007669"/>
    <property type="project" value="TreeGrafter"/>
</dbReference>
<dbReference type="InterPro" id="IPR027746">
    <property type="entry name" value="TTL"/>
</dbReference>
<dbReference type="OrthoDB" id="202825at2759"/>
<protein>
    <submittedName>
        <fullName evidence="4">TTL-domain-containing protein</fullName>
    </submittedName>
</protein>
<proteinExistence type="predicted"/>
<dbReference type="InterPro" id="IPR041195">
    <property type="entry name" value="Rnh202_N"/>
</dbReference>
<accession>A0A6G1HQC5</accession>
<dbReference type="EMBL" id="ML996700">
    <property type="protein sequence ID" value="KAF2398258.1"/>
    <property type="molecule type" value="Genomic_DNA"/>
</dbReference>
<dbReference type="Pfam" id="PF03133">
    <property type="entry name" value="TTL"/>
    <property type="match status" value="1"/>
</dbReference>
<evidence type="ECO:0000259" key="3">
    <source>
        <dbReference type="Pfam" id="PF17745"/>
    </source>
</evidence>
<reference evidence="4" key="1">
    <citation type="journal article" date="2020" name="Stud. Mycol.">
        <title>101 Dothideomycetes genomes: a test case for predicting lifestyles and emergence of pathogens.</title>
        <authorList>
            <person name="Haridas S."/>
            <person name="Albert R."/>
            <person name="Binder M."/>
            <person name="Bloem J."/>
            <person name="Labutti K."/>
            <person name="Salamov A."/>
            <person name="Andreopoulos B."/>
            <person name="Baker S."/>
            <person name="Barry K."/>
            <person name="Bills G."/>
            <person name="Bluhm B."/>
            <person name="Cannon C."/>
            <person name="Castanera R."/>
            <person name="Culley D."/>
            <person name="Daum C."/>
            <person name="Ezra D."/>
            <person name="Gonzalez J."/>
            <person name="Henrissat B."/>
            <person name="Kuo A."/>
            <person name="Liang C."/>
            <person name="Lipzen A."/>
            <person name="Lutzoni F."/>
            <person name="Magnuson J."/>
            <person name="Mondo S."/>
            <person name="Nolan M."/>
            <person name="Ohm R."/>
            <person name="Pangilinan J."/>
            <person name="Park H.-J."/>
            <person name="Ramirez L."/>
            <person name="Alfaro M."/>
            <person name="Sun H."/>
            <person name="Tritt A."/>
            <person name="Yoshinaga Y."/>
            <person name="Zwiers L.-H."/>
            <person name="Turgeon B."/>
            <person name="Goodwin S."/>
            <person name="Spatafora J."/>
            <person name="Crous P."/>
            <person name="Grigoriev I."/>
        </authorList>
    </citation>
    <scope>NUCLEOTIDE SEQUENCE</scope>
    <source>
        <strain evidence="4">CBS 262.69</strain>
    </source>
</reference>
<dbReference type="AlphaFoldDB" id="A0A6G1HQC5"/>
<gene>
    <name evidence="4" type="ORF">EJ06DRAFT_550240</name>
</gene>
<evidence type="ECO:0000259" key="2">
    <source>
        <dbReference type="Pfam" id="PF09468"/>
    </source>
</evidence>
<dbReference type="InterPro" id="IPR004344">
    <property type="entry name" value="TTL/TTLL_fam"/>
</dbReference>
<evidence type="ECO:0000256" key="1">
    <source>
        <dbReference type="SAM" id="MobiDB-lite"/>
    </source>
</evidence>
<feature type="domain" description="Rnh202 triple barrel" evidence="3">
    <location>
        <begin position="50"/>
        <end position="124"/>
    </location>
</feature>